<dbReference type="STRING" id="58117.SAMN05421833_13854"/>
<dbReference type="InterPro" id="IPR017045">
    <property type="entry name" value="Malt_Pase/Glycosyl_Hdrlase"/>
</dbReference>
<dbReference type="SUPFAM" id="SSF74650">
    <property type="entry name" value="Galactose mutarotase-like"/>
    <property type="match status" value="1"/>
</dbReference>
<comment type="similarity">
    <text evidence="1">Belongs to the glycosyl hydrolase 65 family.</text>
</comment>
<feature type="domain" description="Glycoside hydrolase family 65 central catalytic" evidence="7">
    <location>
        <begin position="312"/>
        <end position="703"/>
    </location>
</feature>
<dbReference type="GO" id="GO:0005975">
    <property type="term" value="P:carbohydrate metabolic process"/>
    <property type="evidence" value="ECO:0007669"/>
    <property type="project" value="InterPro"/>
</dbReference>
<gene>
    <name evidence="10" type="ORF">SAMN05421833_13854</name>
</gene>
<feature type="binding site" evidence="6">
    <location>
        <begin position="604"/>
        <end position="605"/>
    </location>
    <ligand>
        <name>substrate</name>
    </ligand>
</feature>
<evidence type="ECO:0000256" key="2">
    <source>
        <dbReference type="ARBA" id="ARBA00022676"/>
    </source>
</evidence>
<name>A0A1N7H7E4_9ACTN</name>
<dbReference type="InterPro" id="IPR011013">
    <property type="entry name" value="Gal_mutarotase_sf_dom"/>
</dbReference>
<sequence>MNPWSLTYEGFDPGHEGLREALCALGNGRFATRGAAPEAAADAVHYPGTYVAGCYDRLTSNVAGHELTNEDMVNLPNWLPLTFATPGSEWFSPSTTDLLRYRQELDMRHAVLHRLIRFCDPEGRITSVRQRRLVSMADPYLAALETSFTAENWSGPLRVRSGLDGRVANRGVARYRELRGDHLTQHATGTCAPLTWLRARTRSSGIEVALASRVDTSASSGGEPEVERHDDHVMETRVLRLERGHPVTVAKTVALTTSRDLAIADATSAALRRAELAPGFGELLRQHEIAWRDLWERARLDVTGPRILRDIRLNTFHLLQTLSPHAADLDMGVPARGLHGEAYRGHVFWDELFVLPWLSLRFPEIARGLLRYRLRRLPEARAAARAAGLRGAMFPWQSGSDGRDETPRFHLNPRSGRWTPDHTHLQRHVGLAIAYNAWQHYAITGDMEFLAGTGACLLVEIARFFASLARLNPLSGRYEIQGVMGPDEYHDGYPGAASPGLDNNAYTNIMTVWLLLRARQALDLMPQRAREDLRRRLGLTDVETERWEEITRRMRVDFHDGVISQFTGYEHLAELNWDRYRGVRRLDRALEADNDSPNRYRASKQADVLMLFYLLTAREVRQILDRLGYPAAPGLTRRTIRYHLSRTCHGSTLSAVVHAWVLARSDRIGSWRFFTETLTGDITDVQGGTTAEGVHLGAMAGTLDLVQRCYLDLEARPDGLHLNPVLPEQLTTLSLCLRYRGAELAIEADPTRVRITRADDGPTALDFVVHGHHARLRRGDSRTFPFPERRHDG</sequence>
<dbReference type="AlphaFoldDB" id="A0A1N7H7E4"/>
<keyword evidence="11" id="KW-1185">Reference proteome</keyword>
<evidence type="ECO:0000256" key="3">
    <source>
        <dbReference type="ARBA" id="ARBA00022679"/>
    </source>
</evidence>
<dbReference type="Gene3D" id="1.50.10.10">
    <property type="match status" value="1"/>
</dbReference>
<dbReference type="RefSeq" id="WP_076442081.1">
    <property type="nucleotide sequence ID" value="NZ_FTNI01000038.1"/>
</dbReference>
<organism evidence="10 11">
    <name type="scientific">Microbispora rosea</name>
    <dbReference type="NCBI Taxonomy" id="58117"/>
    <lineage>
        <taxon>Bacteria</taxon>
        <taxon>Bacillati</taxon>
        <taxon>Actinomycetota</taxon>
        <taxon>Actinomycetes</taxon>
        <taxon>Streptosporangiales</taxon>
        <taxon>Streptosporangiaceae</taxon>
        <taxon>Microbispora</taxon>
    </lineage>
</organism>
<evidence type="ECO:0000259" key="7">
    <source>
        <dbReference type="Pfam" id="PF03632"/>
    </source>
</evidence>
<evidence type="ECO:0000313" key="10">
    <source>
        <dbReference type="EMBL" id="SIS20721.1"/>
    </source>
</evidence>
<dbReference type="OrthoDB" id="9816160at2"/>
<evidence type="ECO:0000256" key="4">
    <source>
        <dbReference type="ARBA" id="ARBA00023295"/>
    </source>
</evidence>
<dbReference type="Gene3D" id="2.60.420.10">
    <property type="entry name" value="Maltose phosphorylase, domain 3"/>
    <property type="match status" value="1"/>
</dbReference>
<dbReference type="EMBL" id="FTNI01000038">
    <property type="protein sequence ID" value="SIS20721.1"/>
    <property type="molecule type" value="Genomic_DNA"/>
</dbReference>
<dbReference type="GO" id="GO:0030246">
    <property type="term" value="F:carbohydrate binding"/>
    <property type="evidence" value="ECO:0007669"/>
    <property type="project" value="InterPro"/>
</dbReference>
<accession>A0A1N7H7E4</accession>
<dbReference type="InterPro" id="IPR037018">
    <property type="entry name" value="GH65_N"/>
</dbReference>
<evidence type="ECO:0000256" key="5">
    <source>
        <dbReference type="PIRSR" id="PIRSR036289-50"/>
    </source>
</evidence>
<dbReference type="InterPro" id="IPR005195">
    <property type="entry name" value="Glyco_hydro_65_M"/>
</dbReference>
<evidence type="ECO:0000256" key="6">
    <source>
        <dbReference type="PIRSR" id="PIRSR036289-51"/>
    </source>
</evidence>
<dbReference type="PANTHER" id="PTHR11051:SF8">
    <property type="entry name" value="PROTEIN-GLUCOSYLGALACTOSYLHYDROXYLYSINE GLUCOSIDASE"/>
    <property type="match status" value="1"/>
</dbReference>
<evidence type="ECO:0000259" key="8">
    <source>
        <dbReference type="Pfam" id="PF03633"/>
    </source>
</evidence>
<dbReference type="InterPro" id="IPR005194">
    <property type="entry name" value="Glyco_hydro_65_C"/>
</dbReference>
<feature type="domain" description="Glycoside hydrolase family 65 C-terminal" evidence="8">
    <location>
        <begin position="713"/>
        <end position="776"/>
    </location>
</feature>
<keyword evidence="4" id="KW-0326">Glycosidase</keyword>
<dbReference type="SUPFAM" id="SSF48208">
    <property type="entry name" value="Six-hairpin glycosidases"/>
    <property type="match status" value="1"/>
</dbReference>
<dbReference type="InterPro" id="IPR005196">
    <property type="entry name" value="Glyco_hydro_65_N"/>
</dbReference>
<dbReference type="Pfam" id="PF03636">
    <property type="entry name" value="Glyco_hydro_65N"/>
    <property type="match status" value="1"/>
</dbReference>
<proteinExistence type="inferred from homology"/>
<dbReference type="Pfam" id="PF03633">
    <property type="entry name" value="Glyco_hydro_65C"/>
    <property type="match status" value="1"/>
</dbReference>
<dbReference type="FunFam" id="1.50.10.10:FF:000053">
    <property type="entry name" value="Putative glycosyl hydrolase"/>
    <property type="match status" value="1"/>
</dbReference>
<protein>
    <submittedName>
        <fullName evidence="10">Trehalose and maltose hydrolase (Possible phosphorylase)</fullName>
    </submittedName>
</protein>
<evidence type="ECO:0000313" key="11">
    <source>
        <dbReference type="Proteomes" id="UP000186096"/>
    </source>
</evidence>
<dbReference type="GO" id="GO:0016757">
    <property type="term" value="F:glycosyltransferase activity"/>
    <property type="evidence" value="ECO:0007669"/>
    <property type="project" value="UniProtKB-KW"/>
</dbReference>
<dbReference type="InterPro" id="IPR008928">
    <property type="entry name" value="6-hairpin_glycosidase_sf"/>
</dbReference>
<dbReference type="Pfam" id="PF03632">
    <property type="entry name" value="Glyco_hydro_65m"/>
    <property type="match status" value="1"/>
</dbReference>
<evidence type="ECO:0000256" key="1">
    <source>
        <dbReference type="ARBA" id="ARBA00006768"/>
    </source>
</evidence>
<feature type="active site" description="Proton donor" evidence="5">
    <location>
        <position position="488"/>
    </location>
</feature>
<feature type="binding site" evidence="6">
    <location>
        <begin position="349"/>
        <end position="350"/>
    </location>
    <ligand>
        <name>substrate</name>
    </ligand>
</feature>
<keyword evidence="3" id="KW-0808">Transferase</keyword>
<reference evidence="11" key="1">
    <citation type="submission" date="2017-01" db="EMBL/GenBank/DDBJ databases">
        <authorList>
            <person name="Varghese N."/>
            <person name="Submissions S."/>
        </authorList>
    </citation>
    <scope>NUCLEOTIDE SEQUENCE [LARGE SCALE GENOMIC DNA]</scope>
    <source>
        <strain evidence="11">ATCC 12950</strain>
    </source>
</reference>
<keyword evidence="10" id="KW-0378">Hydrolase</keyword>
<evidence type="ECO:0000259" key="9">
    <source>
        <dbReference type="Pfam" id="PF03636"/>
    </source>
</evidence>
<dbReference type="PANTHER" id="PTHR11051">
    <property type="entry name" value="GLYCOSYL HYDROLASE-RELATED"/>
    <property type="match status" value="1"/>
</dbReference>
<dbReference type="InterPro" id="IPR012341">
    <property type="entry name" value="6hp_glycosidase-like_sf"/>
</dbReference>
<dbReference type="Gene3D" id="2.70.98.40">
    <property type="entry name" value="Glycoside hydrolase, family 65, N-terminal domain"/>
    <property type="match status" value="1"/>
</dbReference>
<feature type="domain" description="Glycoside hydrolase family 65 N-terminal" evidence="9">
    <location>
        <begin position="7"/>
        <end position="259"/>
    </location>
</feature>
<dbReference type="PIRSF" id="PIRSF036289">
    <property type="entry name" value="Glycosyl_hydrolase_malt_phosph"/>
    <property type="match status" value="1"/>
</dbReference>
<dbReference type="Proteomes" id="UP000186096">
    <property type="component" value="Unassembled WGS sequence"/>
</dbReference>
<keyword evidence="2" id="KW-0328">Glycosyltransferase</keyword>
<dbReference type="GO" id="GO:0004553">
    <property type="term" value="F:hydrolase activity, hydrolyzing O-glycosyl compounds"/>
    <property type="evidence" value="ECO:0007669"/>
    <property type="project" value="TreeGrafter"/>
</dbReference>